<sequence>MLGLVLVLAMQLGDPSSRAVRNYEAVARGQIPFSALTPLEQQEVREADRIFRARQKGLPTWRERCIAQQKLAGDTPTRLEQATIDLKCGK</sequence>
<name>A0A1I6LD37_9SPHN</name>
<proteinExistence type="predicted"/>
<dbReference type="EMBL" id="FOZG01000002">
    <property type="protein sequence ID" value="SFS01353.1"/>
    <property type="molecule type" value="Genomic_DNA"/>
</dbReference>
<organism evidence="1 2">
    <name type="scientific">Sphingomonas jatrophae</name>
    <dbReference type="NCBI Taxonomy" id="1166337"/>
    <lineage>
        <taxon>Bacteria</taxon>
        <taxon>Pseudomonadati</taxon>
        <taxon>Pseudomonadota</taxon>
        <taxon>Alphaproteobacteria</taxon>
        <taxon>Sphingomonadales</taxon>
        <taxon>Sphingomonadaceae</taxon>
        <taxon>Sphingomonas</taxon>
    </lineage>
</organism>
<reference evidence="1 2" key="1">
    <citation type="submission" date="2016-10" db="EMBL/GenBank/DDBJ databases">
        <authorList>
            <person name="de Groot N.N."/>
        </authorList>
    </citation>
    <scope>NUCLEOTIDE SEQUENCE [LARGE SCALE GENOMIC DNA]</scope>
    <source>
        <strain evidence="1 2">S5-249</strain>
    </source>
</reference>
<dbReference type="AlphaFoldDB" id="A0A1I6LD37"/>
<evidence type="ECO:0000313" key="1">
    <source>
        <dbReference type="EMBL" id="SFS01353.1"/>
    </source>
</evidence>
<keyword evidence="2" id="KW-1185">Reference proteome</keyword>
<accession>A0A1I6LD37</accession>
<dbReference type="STRING" id="1166337.SAMN05192580_2591"/>
<protein>
    <submittedName>
        <fullName evidence="1">Uncharacterized protein</fullName>
    </submittedName>
</protein>
<evidence type="ECO:0000313" key="2">
    <source>
        <dbReference type="Proteomes" id="UP000198824"/>
    </source>
</evidence>
<dbReference type="RefSeq" id="WP_093315139.1">
    <property type="nucleotide sequence ID" value="NZ_FOZG01000002.1"/>
</dbReference>
<gene>
    <name evidence="1" type="ORF">SAMN05192580_2591</name>
</gene>
<dbReference type="Proteomes" id="UP000198824">
    <property type="component" value="Unassembled WGS sequence"/>
</dbReference>